<dbReference type="GO" id="GO:0006508">
    <property type="term" value="P:proteolysis"/>
    <property type="evidence" value="ECO:0007669"/>
    <property type="project" value="InterPro"/>
</dbReference>
<organism evidence="1 2">
    <name type="scientific">Clostridium fermenticellae</name>
    <dbReference type="NCBI Taxonomy" id="2068654"/>
    <lineage>
        <taxon>Bacteria</taxon>
        <taxon>Bacillati</taxon>
        <taxon>Bacillota</taxon>
        <taxon>Clostridia</taxon>
        <taxon>Eubacteriales</taxon>
        <taxon>Clostridiaceae</taxon>
        <taxon>Clostridium</taxon>
    </lineage>
</organism>
<dbReference type="Proteomes" id="UP000266301">
    <property type="component" value="Chromosome"/>
</dbReference>
<dbReference type="PROSITE" id="PS51365">
    <property type="entry name" value="RENAL_DIPEPTIDASE_2"/>
    <property type="match status" value="1"/>
</dbReference>
<dbReference type="PANTHER" id="PTHR10443">
    <property type="entry name" value="MICROSOMAL DIPEPTIDASE"/>
    <property type="match status" value="1"/>
</dbReference>
<accession>A0A386H5W7</accession>
<reference evidence="1 2" key="1">
    <citation type="journal article" date="2019" name="Int. J. Syst. Evol. Microbiol.">
        <title>Clostridium fermenticellae sp. nov., isolated from the mud in a fermentation cellar for the production of the Chinese liquor, baijiu.</title>
        <authorList>
            <person name="Xu P.X."/>
            <person name="Chai L.J."/>
            <person name="Qiu T."/>
            <person name="Zhang X.J."/>
            <person name="Lu Z.M."/>
            <person name="Xiao C."/>
            <person name="Wang S.T."/>
            <person name="Shen C.H."/>
            <person name="Shi J.S."/>
            <person name="Xu Z.H."/>
        </authorList>
    </citation>
    <scope>NUCLEOTIDE SEQUENCE [LARGE SCALE GENOMIC DNA]</scope>
    <source>
        <strain evidence="1 2">JN500901</strain>
    </source>
</reference>
<dbReference type="AlphaFoldDB" id="A0A386H5W7"/>
<dbReference type="RefSeq" id="WP_119973561.1">
    <property type="nucleotide sequence ID" value="NZ_CP032416.1"/>
</dbReference>
<evidence type="ECO:0000313" key="2">
    <source>
        <dbReference type="Proteomes" id="UP000266301"/>
    </source>
</evidence>
<sequence>MVLKVFDGHSDIFTDVTIKRSAGDKDIIKKYHLDRLKKGGVQASILGIWIDPPYTDQDPTSRMLQIMGYVAEEIEDLKEYGGIVYSYDDFSKLKDQNKLAILIGMEGISGFKDNANFINAMYKFGVRHAMLTWNEENEFATGVLSPNKNRGLTKLGVEVVNRMESLGMIVDVSHANEKTFWDIYENTTKPFIASHSNAYSVCNAARNLKDDQIKAIGERGGVIGMNAWPDFIDKDKPSAEKLADHIDYIANLIGIDHIGFGFDFCDFLESSTTSSFEESGTVLTPGLEDASRIPNLLDILSKRGYKDCDLEKIAYKNMERIIKEIVK</sequence>
<protein>
    <submittedName>
        <fullName evidence="1">Membrane dipeptidase</fullName>
    </submittedName>
</protein>
<dbReference type="InterPro" id="IPR032466">
    <property type="entry name" value="Metal_Hydrolase"/>
</dbReference>
<dbReference type="InterPro" id="IPR008257">
    <property type="entry name" value="Pept_M19"/>
</dbReference>
<proteinExistence type="predicted"/>
<dbReference type="OrthoDB" id="9804920at2"/>
<keyword evidence="2" id="KW-1185">Reference proteome</keyword>
<dbReference type="GO" id="GO:0070573">
    <property type="term" value="F:metallodipeptidase activity"/>
    <property type="evidence" value="ECO:0007669"/>
    <property type="project" value="InterPro"/>
</dbReference>
<dbReference type="Gene3D" id="3.20.20.140">
    <property type="entry name" value="Metal-dependent hydrolases"/>
    <property type="match status" value="1"/>
</dbReference>
<name>A0A386H5W7_9CLOT</name>
<evidence type="ECO:0000313" key="1">
    <source>
        <dbReference type="EMBL" id="AYD41046.1"/>
    </source>
</evidence>
<gene>
    <name evidence="1" type="ORF">D4Z93_11125</name>
</gene>
<dbReference type="EMBL" id="CP032416">
    <property type="protein sequence ID" value="AYD41046.1"/>
    <property type="molecule type" value="Genomic_DNA"/>
</dbReference>
<dbReference type="CDD" id="cd01301">
    <property type="entry name" value="rDP_like"/>
    <property type="match status" value="1"/>
</dbReference>
<dbReference type="SUPFAM" id="SSF51556">
    <property type="entry name" value="Metallo-dependent hydrolases"/>
    <property type="match status" value="1"/>
</dbReference>
<dbReference type="Pfam" id="PF01244">
    <property type="entry name" value="Peptidase_M19"/>
    <property type="match status" value="1"/>
</dbReference>
<dbReference type="KEGG" id="cfer:D4Z93_11125"/>
<dbReference type="PANTHER" id="PTHR10443:SF12">
    <property type="entry name" value="DIPEPTIDASE"/>
    <property type="match status" value="1"/>
</dbReference>